<reference evidence="1" key="1">
    <citation type="journal article" date="2014" name="Front. Microbiol.">
        <title>High frequency of phylogenetically diverse reductive dehalogenase-homologous genes in deep subseafloor sedimentary metagenomes.</title>
        <authorList>
            <person name="Kawai M."/>
            <person name="Futagami T."/>
            <person name="Toyoda A."/>
            <person name="Takaki Y."/>
            <person name="Nishi S."/>
            <person name="Hori S."/>
            <person name="Arai W."/>
            <person name="Tsubouchi T."/>
            <person name="Morono Y."/>
            <person name="Uchiyama I."/>
            <person name="Ito T."/>
            <person name="Fujiyama A."/>
            <person name="Inagaki F."/>
            <person name="Takami H."/>
        </authorList>
    </citation>
    <scope>NUCLEOTIDE SEQUENCE</scope>
    <source>
        <strain evidence="1">Expedition CK06-06</strain>
    </source>
</reference>
<accession>X0UMX6</accession>
<sequence length="38" mass="4227">MTTYYGINATKYASVAAGTTGMANYISEQWQDNVKMVF</sequence>
<comment type="caution">
    <text evidence="1">The sequence shown here is derived from an EMBL/GenBank/DDBJ whole genome shotgun (WGS) entry which is preliminary data.</text>
</comment>
<protein>
    <submittedName>
        <fullName evidence="1">Uncharacterized protein</fullName>
    </submittedName>
</protein>
<dbReference type="AlphaFoldDB" id="X0UMX6"/>
<organism evidence="1">
    <name type="scientific">marine sediment metagenome</name>
    <dbReference type="NCBI Taxonomy" id="412755"/>
    <lineage>
        <taxon>unclassified sequences</taxon>
        <taxon>metagenomes</taxon>
        <taxon>ecological metagenomes</taxon>
    </lineage>
</organism>
<feature type="non-terminal residue" evidence="1">
    <location>
        <position position="38"/>
    </location>
</feature>
<proteinExistence type="predicted"/>
<name>X0UMX6_9ZZZZ</name>
<gene>
    <name evidence="1" type="ORF">S01H1_34853</name>
</gene>
<evidence type="ECO:0000313" key="1">
    <source>
        <dbReference type="EMBL" id="GAG06990.1"/>
    </source>
</evidence>
<dbReference type="EMBL" id="BARS01021734">
    <property type="protein sequence ID" value="GAG06990.1"/>
    <property type="molecule type" value="Genomic_DNA"/>
</dbReference>